<keyword evidence="1" id="KW-0620">Polyamine biosynthesis</keyword>
<organism evidence="2 3">
    <name type="scientific">Advenella incenata</name>
    <dbReference type="NCBI Taxonomy" id="267800"/>
    <lineage>
        <taxon>Bacteria</taxon>
        <taxon>Pseudomonadati</taxon>
        <taxon>Pseudomonadota</taxon>
        <taxon>Betaproteobacteria</taxon>
        <taxon>Burkholderiales</taxon>
        <taxon>Alcaligenaceae</taxon>
    </lineage>
</organism>
<dbReference type="AlphaFoldDB" id="A0A4Q7VVD3"/>
<comment type="caution">
    <text evidence="2">The sequence shown here is derived from an EMBL/GenBank/DDBJ whole genome shotgun (WGS) entry which is preliminary data.</text>
</comment>
<reference evidence="2 3" key="1">
    <citation type="submission" date="2019-02" db="EMBL/GenBank/DDBJ databases">
        <title>Genomic Encyclopedia of Type Strains, Phase IV (KMG-IV): sequencing the most valuable type-strain genomes for metagenomic binning, comparative biology and taxonomic classification.</title>
        <authorList>
            <person name="Goeker M."/>
        </authorList>
    </citation>
    <scope>NUCLEOTIDE SEQUENCE [LARGE SCALE GENOMIC DNA]</scope>
    <source>
        <strain evidence="2 3">DSM 23814</strain>
    </source>
</reference>
<keyword evidence="3" id="KW-1185">Reference proteome</keyword>
<sequence length="260" mass="29671">MQHQKTEPHPDYDEPMISESQGVRYLHFNSEWIQGAMRVNRPEKLEFDYTQQMMAWLLFLAPPVDRGIGILGLGAGSLTRFCQHHFDSDVVTVEWNPQVTAICESAFELQQTASCRVVHEDAQDWVQDPLNENGYGALMVDLYDYTAQGPVCSSDQFYRGCRQVCGDLGVVTINLFGHHGSFRKNFRNIKKAFDDRVILFPETIDGNRIVIAFCGPPLQVTLEQLQQRARRVQSLYRLPATGWLRTLLQENGKTGELISF</sequence>
<evidence type="ECO:0000313" key="3">
    <source>
        <dbReference type="Proteomes" id="UP000293398"/>
    </source>
</evidence>
<evidence type="ECO:0000256" key="1">
    <source>
        <dbReference type="ARBA" id="ARBA00023115"/>
    </source>
</evidence>
<dbReference type="SUPFAM" id="SSF53335">
    <property type="entry name" value="S-adenosyl-L-methionine-dependent methyltransferases"/>
    <property type="match status" value="1"/>
</dbReference>
<dbReference type="Gene3D" id="3.40.50.150">
    <property type="entry name" value="Vaccinia Virus protein VP39"/>
    <property type="match status" value="1"/>
</dbReference>
<dbReference type="PANTHER" id="PTHR43317:SF1">
    <property type="entry name" value="THERMOSPERMINE SYNTHASE ACAULIS5"/>
    <property type="match status" value="1"/>
</dbReference>
<accession>A0A4Q7VVD3</accession>
<proteinExistence type="predicted"/>
<dbReference type="InterPro" id="IPR029063">
    <property type="entry name" value="SAM-dependent_MTases_sf"/>
</dbReference>
<gene>
    <name evidence="2" type="ORF">EV681_2176</name>
</gene>
<dbReference type="PANTHER" id="PTHR43317">
    <property type="entry name" value="THERMOSPERMINE SYNTHASE ACAULIS5"/>
    <property type="match status" value="1"/>
</dbReference>
<dbReference type="RefSeq" id="WP_165393004.1">
    <property type="nucleotide sequence ID" value="NZ_SHKO01000001.1"/>
</dbReference>
<dbReference type="EMBL" id="SHKO01000001">
    <property type="protein sequence ID" value="RZU00368.1"/>
    <property type="molecule type" value="Genomic_DNA"/>
</dbReference>
<name>A0A4Q7VVD3_9BURK</name>
<evidence type="ECO:0000313" key="2">
    <source>
        <dbReference type="EMBL" id="RZU00368.1"/>
    </source>
</evidence>
<protein>
    <submittedName>
        <fullName evidence="2">Spermidine synthase</fullName>
    </submittedName>
</protein>
<dbReference type="GO" id="GO:0006596">
    <property type="term" value="P:polyamine biosynthetic process"/>
    <property type="evidence" value="ECO:0007669"/>
    <property type="project" value="UniProtKB-KW"/>
</dbReference>
<dbReference type="Proteomes" id="UP000293398">
    <property type="component" value="Unassembled WGS sequence"/>
</dbReference>